<dbReference type="AlphaFoldDB" id="A0A1X1R2N2"/>
<name>A0A1X1R2N2_MYCFA</name>
<proteinExistence type="predicted"/>
<organism evidence="1 2">
    <name type="scientific">Mycolicibacterium fallax</name>
    <name type="common">Mycobacterium fallax</name>
    <dbReference type="NCBI Taxonomy" id="1793"/>
    <lineage>
        <taxon>Bacteria</taxon>
        <taxon>Bacillati</taxon>
        <taxon>Actinomycetota</taxon>
        <taxon>Actinomycetes</taxon>
        <taxon>Mycobacteriales</taxon>
        <taxon>Mycobacteriaceae</taxon>
        <taxon>Mycolicibacterium</taxon>
    </lineage>
</organism>
<evidence type="ECO:0000313" key="1">
    <source>
        <dbReference type="EMBL" id="ORU98515.1"/>
    </source>
</evidence>
<dbReference type="EMBL" id="LQOJ01000057">
    <property type="protein sequence ID" value="ORU98515.1"/>
    <property type="molecule type" value="Genomic_DNA"/>
</dbReference>
<protein>
    <submittedName>
        <fullName evidence="1">Uncharacterized protein</fullName>
    </submittedName>
</protein>
<keyword evidence="2" id="KW-1185">Reference proteome</keyword>
<evidence type="ECO:0000313" key="2">
    <source>
        <dbReference type="Proteomes" id="UP000193484"/>
    </source>
</evidence>
<dbReference type="Proteomes" id="UP000193484">
    <property type="component" value="Unassembled WGS sequence"/>
</dbReference>
<reference evidence="1 2" key="1">
    <citation type="submission" date="2016-01" db="EMBL/GenBank/DDBJ databases">
        <title>The new phylogeny of the genus Mycobacterium.</title>
        <authorList>
            <person name="Tarcisio F."/>
            <person name="Conor M."/>
            <person name="Antonella G."/>
            <person name="Elisabetta G."/>
            <person name="Giulia F.S."/>
            <person name="Sara T."/>
            <person name="Anna F."/>
            <person name="Clotilde B."/>
            <person name="Roberto B."/>
            <person name="Veronica D.S."/>
            <person name="Fabio R."/>
            <person name="Monica P."/>
            <person name="Olivier J."/>
            <person name="Enrico T."/>
            <person name="Nicola S."/>
        </authorList>
    </citation>
    <scope>NUCLEOTIDE SEQUENCE [LARGE SCALE GENOMIC DNA]</scope>
    <source>
        <strain evidence="1 2">DSM 44179</strain>
    </source>
</reference>
<accession>A0A1X1R2N2</accession>
<gene>
    <name evidence="1" type="ORF">AWC04_18090</name>
</gene>
<sequence>MAAAGAGAVALTALTPATQPELAAAPVASHQIVLTAGDFDLADNLETLWNGANGRATMAGVALATYAASIGPGLEVGLKNEPLTTLAAMPLMLTAALQHSDIFGSGGLVPNPSNLSNDYYSPGAWAPAVKTVADNIDDAGAKVIAQQIRGNQNLTSALKTEALRGSLGAAERVRSVTRALEDNDLKGALTKAFKDNPKDLRKQLVGADASGALGGSLGAIRNTVDTNRTNLRTAVDTQLNKSDAGKSVQKNVVKPVRKAVDKVRDTVRETGDKVRKEVRKALDN</sequence>
<comment type="caution">
    <text evidence="1">The sequence shown here is derived from an EMBL/GenBank/DDBJ whole genome shotgun (WGS) entry which is preliminary data.</text>
</comment>